<gene>
    <name evidence="1" type="ORF">KFK09_000662</name>
</gene>
<proteinExistence type="predicted"/>
<reference evidence="1" key="1">
    <citation type="journal article" date="2022" name="Front. Genet.">
        <title>Chromosome-Scale Assembly of the Dendrobium nobile Genome Provides Insights Into the Molecular Mechanism of the Biosynthesis of the Medicinal Active Ingredient of Dendrobium.</title>
        <authorList>
            <person name="Xu Q."/>
            <person name="Niu S.-C."/>
            <person name="Li K.-L."/>
            <person name="Zheng P.-J."/>
            <person name="Zhang X.-J."/>
            <person name="Jia Y."/>
            <person name="Liu Y."/>
            <person name="Niu Y.-X."/>
            <person name="Yu L.-H."/>
            <person name="Chen D.-F."/>
            <person name="Zhang G.-Q."/>
        </authorList>
    </citation>
    <scope>NUCLEOTIDE SEQUENCE</scope>
    <source>
        <tissue evidence="1">Leaf</tissue>
    </source>
</reference>
<sequence>MSDQKGSLSMRRNWRSGSDEIGLNVGCENVIMQVWEFWRTEDFGDRRIWGVSHVANLDS</sequence>
<evidence type="ECO:0000313" key="1">
    <source>
        <dbReference type="EMBL" id="KAI0531110.1"/>
    </source>
</evidence>
<keyword evidence="2" id="KW-1185">Reference proteome</keyword>
<dbReference type="AlphaFoldDB" id="A0A8T3CFJ7"/>
<organism evidence="1 2">
    <name type="scientific">Dendrobium nobile</name>
    <name type="common">Orchid</name>
    <dbReference type="NCBI Taxonomy" id="94219"/>
    <lineage>
        <taxon>Eukaryota</taxon>
        <taxon>Viridiplantae</taxon>
        <taxon>Streptophyta</taxon>
        <taxon>Embryophyta</taxon>
        <taxon>Tracheophyta</taxon>
        <taxon>Spermatophyta</taxon>
        <taxon>Magnoliopsida</taxon>
        <taxon>Liliopsida</taxon>
        <taxon>Asparagales</taxon>
        <taxon>Orchidaceae</taxon>
        <taxon>Epidendroideae</taxon>
        <taxon>Malaxideae</taxon>
        <taxon>Dendrobiinae</taxon>
        <taxon>Dendrobium</taxon>
    </lineage>
</organism>
<accession>A0A8T3CFJ7</accession>
<protein>
    <submittedName>
        <fullName evidence="1">Uncharacterized protein</fullName>
    </submittedName>
</protein>
<dbReference type="Proteomes" id="UP000829196">
    <property type="component" value="Unassembled WGS sequence"/>
</dbReference>
<dbReference type="EMBL" id="JAGYWB010000001">
    <property type="protein sequence ID" value="KAI0531110.1"/>
    <property type="molecule type" value="Genomic_DNA"/>
</dbReference>
<name>A0A8T3CFJ7_DENNO</name>
<evidence type="ECO:0000313" key="2">
    <source>
        <dbReference type="Proteomes" id="UP000829196"/>
    </source>
</evidence>
<comment type="caution">
    <text evidence="1">The sequence shown here is derived from an EMBL/GenBank/DDBJ whole genome shotgun (WGS) entry which is preliminary data.</text>
</comment>